<evidence type="ECO:0000313" key="1">
    <source>
        <dbReference type="EMBL" id="KAI3764234.1"/>
    </source>
</evidence>
<proteinExistence type="predicted"/>
<keyword evidence="2" id="KW-1185">Reference proteome</keyword>
<reference evidence="2" key="1">
    <citation type="journal article" date="2022" name="Mol. Ecol. Resour.">
        <title>The genomes of chicory, endive, great burdock and yacon provide insights into Asteraceae palaeo-polyploidization history and plant inulin production.</title>
        <authorList>
            <person name="Fan W."/>
            <person name="Wang S."/>
            <person name="Wang H."/>
            <person name="Wang A."/>
            <person name="Jiang F."/>
            <person name="Liu H."/>
            <person name="Zhao H."/>
            <person name="Xu D."/>
            <person name="Zhang Y."/>
        </authorList>
    </citation>
    <scope>NUCLEOTIDE SEQUENCE [LARGE SCALE GENOMIC DNA]</scope>
    <source>
        <strain evidence="2">cv. Punajuju</strain>
    </source>
</reference>
<accession>A0ACB9EZ45</accession>
<dbReference type="Proteomes" id="UP001055811">
    <property type="component" value="Linkage Group LG03"/>
</dbReference>
<gene>
    <name evidence="1" type="ORF">L2E82_14239</name>
</gene>
<protein>
    <submittedName>
        <fullName evidence="1">Uncharacterized protein</fullName>
    </submittedName>
</protein>
<comment type="caution">
    <text evidence="1">The sequence shown here is derived from an EMBL/GenBank/DDBJ whole genome shotgun (WGS) entry which is preliminary data.</text>
</comment>
<reference evidence="1 2" key="2">
    <citation type="journal article" date="2022" name="Mol. Ecol. Resour.">
        <title>The genomes of chicory, endive, great burdock and yacon provide insights into Asteraceae paleo-polyploidization history and plant inulin production.</title>
        <authorList>
            <person name="Fan W."/>
            <person name="Wang S."/>
            <person name="Wang H."/>
            <person name="Wang A."/>
            <person name="Jiang F."/>
            <person name="Liu H."/>
            <person name="Zhao H."/>
            <person name="Xu D."/>
            <person name="Zhang Y."/>
        </authorList>
    </citation>
    <scope>NUCLEOTIDE SEQUENCE [LARGE SCALE GENOMIC DNA]</scope>
    <source>
        <strain evidence="2">cv. Punajuju</strain>
        <tissue evidence="1">Leaves</tissue>
    </source>
</reference>
<dbReference type="EMBL" id="CM042011">
    <property type="protein sequence ID" value="KAI3764234.1"/>
    <property type="molecule type" value="Genomic_DNA"/>
</dbReference>
<organism evidence="1 2">
    <name type="scientific">Cichorium intybus</name>
    <name type="common">Chicory</name>
    <dbReference type="NCBI Taxonomy" id="13427"/>
    <lineage>
        <taxon>Eukaryota</taxon>
        <taxon>Viridiplantae</taxon>
        <taxon>Streptophyta</taxon>
        <taxon>Embryophyta</taxon>
        <taxon>Tracheophyta</taxon>
        <taxon>Spermatophyta</taxon>
        <taxon>Magnoliopsida</taxon>
        <taxon>eudicotyledons</taxon>
        <taxon>Gunneridae</taxon>
        <taxon>Pentapetalae</taxon>
        <taxon>asterids</taxon>
        <taxon>campanulids</taxon>
        <taxon>Asterales</taxon>
        <taxon>Asteraceae</taxon>
        <taxon>Cichorioideae</taxon>
        <taxon>Cichorieae</taxon>
        <taxon>Cichoriinae</taxon>
        <taxon>Cichorium</taxon>
    </lineage>
</organism>
<name>A0ACB9EZ45_CICIN</name>
<sequence>MRESGNLVFCAGETELYNLEQLMRASLELLGRGSVATTYKAVLDSRLIVCMKGLDAARSAGTSKETFERHMEAVGELSHPNLVKSRRTEQHASNTILKFQIYNTFREKKNEKTNS</sequence>
<evidence type="ECO:0000313" key="2">
    <source>
        <dbReference type="Proteomes" id="UP001055811"/>
    </source>
</evidence>